<name>A0AAN6NEF8_9PEZI</name>
<gene>
    <name evidence="2" type="ORF">QBC46DRAFT_26899</name>
</gene>
<dbReference type="Proteomes" id="UP001303473">
    <property type="component" value="Unassembled WGS sequence"/>
</dbReference>
<evidence type="ECO:0000256" key="1">
    <source>
        <dbReference type="SAM" id="SignalP"/>
    </source>
</evidence>
<accession>A0AAN6NEF8</accession>
<evidence type="ECO:0000313" key="3">
    <source>
        <dbReference type="Proteomes" id="UP001303473"/>
    </source>
</evidence>
<protein>
    <submittedName>
        <fullName evidence="2">Uncharacterized protein</fullName>
    </submittedName>
</protein>
<dbReference type="AlphaFoldDB" id="A0AAN6NEF8"/>
<proteinExistence type="predicted"/>
<feature type="chain" id="PRO_5042923664" evidence="1">
    <location>
        <begin position="20"/>
        <end position="186"/>
    </location>
</feature>
<feature type="signal peptide" evidence="1">
    <location>
        <begin position="1"/>
        <end position="19"/>
    </location>
</feature>
<dbReference type="EMBL" id="MU853764">
    <property type="protein sequence ID" value="KAK3943616.1"/>
    <property type="molecule type" value="Genomic_DNA"/>
</dbReference>
<keyword evidence="3" id="KW-1185">Reference proteome</keyword>
<sequence length="186" mass="17424">MRFTALLLTVAGLALGVSAQTTTDSAPSATSSEQAAILACLNACDAGDVACRAKCIAVPNPDTAQVNATNQCVAACPQGNGTKADNEDYSNCVEGCIGKYYYTSSGTPAGATGAAGGSGASGSAGATGVTATGSASGTAATQTGSASGSATGTGAAASTSRAAGDVLHVAGSAAGLLGFLAAFLAL</sequence>
<comment type="caution">
    <text evidence="2">The sequence shown here is derived from an EMBL/GenBank/DDBJ whole genome shotgun (WGS) entry which is preliminary data.</text>
</comment>
<organism evidence="2 3">
    <name type="scientific">Diplogelasinospora grovesii</name>
    <dbReference type="NCBI Taxonomy" id="303347"/>
    <lineage>
        <taxon>Eukaryota</taxon>
        <taxon>Fungi</taxon>
        <taxon>Dikarya</taxon>
        <taxon>Ascomycota</taxon>
        <taxon>Pezizomycotina</taxon>
        <taxon>Sordariomycetes</taxon>
        <taxon>Sordariomycetidae</taxon>
        <taxon>Sordariales</taxon>
        <taxon>Diplogelasinosporaceae</taxon>
        <taxon>Diplogelasinospora</taxon>
    </lineage>
</organism>
<keyword evidence="1" id="KW-0732">Signal</keyword>
<evidence type="ECO:0000313" key="2">
    <source>
        <dbReference type="EMBL" id="KAK3943616.1"/>
    </source>
</evidence>
<reference evidence="3" key="1">
    <citation type="journal article" date="2023" name="Mol. Phylogenet. Evol.">
        <title>Genome-scale phylogeny and comparative genomics of the fungal order Sordariales.</title>
        <authorList>
            <person name="Hensen N."/>
            <person name="Bonometti L."/>
            <person name="Westerberg I."/>
            <person name="Brannstrom I.O."/>
            <person name="Guillou S."/>
            <person name="Cros-Aarteil S."/>
            <person name="Calhoun S."/>
            <person name="Haridas S."/>
            <person name="Kuo A."/>
            <person name="Mondo S."/>
            <person name="Pangilinan J."/>
            <person name="Riley R."/>
            <person name="LaButti K."/>
            <person name="Andreopoulos B."/>
            <person name="Lipzen A."/>
            <person name="Chen C."/>
            <person name="Yan M."/>
            <person name="Daum C."/>
            <person name="Ng V."/>
            <person name="Clum A."/>
            <person name="Steindorff A."/>
            <person name="Ohm R.A."/>
            <person name="Martin F."/>
            <person name="Silar P."/>
            <person name="Natvig D.O."/>
            <person name="Lalanne C."/>
            <person name="Gautier V."/>
            <person name="Ament-Velasquez S.L."/>
            <person name="Kruys A."/>
            <person name="Hutchinson M.I."/>
            <person name="Powell A.J."/>
            <person name="Barry K."/>
            <person name="Miller A.N."/>
            <person name="Grigoriev I.V."/>
            <person name="Debuchy R."/>
            <person name="Gladieux P."/>
            <person name="Hiltunen Thoren M."/>
            <person name="Johannesson H."/>
        </authorList>
    </citation>
    <scope>NUCLEOTIDE SEQUENCE [LARGE SCALE GENOMIC DNA]</scope>
    <source>
        <strain evidence="3">CBS 340.73</strain>
    </source>
</reference>